<sequence>MTVEKNLSLPECNDIYLPSRDEIRTYRSKYQYLHIGLVQFAMVEPASDRIHTQIFQGKNRAVSLSVRLRDSKFQNLEDSILTSLKPNYLFGNPVVEVNTKITNFVVPQI</sequence>
<evidence type="ECO:0000313" key="3">
    <source>
        <dbReference type="Proteomes" id="UP000002051"/>
    </source>
</evidence>
<gene>
    <name evidence="1" type="ORF">MTR_0933s0010</name>
</gene>
<dbReference type="AlphaFoldDB" id="A0A072TD73"/>
<dbReference type="HOGENOM" id="CLU_2187908_0_0_1"/>
<dbReference type="Proteomes" id="UP000002051">
    <property type="component" value="Unassembled WGS sequence"/>
</dbReference>
<reference evidence="1 3" key="2">
    <citation type="journal article" date="2014" name="BMC Genomics">
        <title>An improved genome release (version Mt4.0) for the model legume Medicago truncatula.</title>
        <authorList>
            <person name="Tang H."/>
            <person name="Krishnakumar V."/>
            <person name="Bidwell S."/>
            <person name="Rosen B."/>
            <person name="Chan A."/>
            <person name="Zhou S."/>
            <person name="Gentzbittel L."/>
            <person name="Childs K.L."/>
            <person name="Yandell M."/>
            <person name="Gundlach H."/>
            <person name="Mayer K.F."/>
            <person name="Schwartz D.C."/>
            <person name="Town C.D."/>
        </authorList>
    </citation>
    <scope>GENOME REANNOTATION</scope>
    <source>
        <strain evidence="1">A17</strain>
        <strain evidence="2 3">cv. Jemalong A17</strain>
    </source>
</reference>
<proteinExistence type="predicted"/>
<keyword evidence="3" id="KW-1185">Reference proteome</keyword>
<evidence type="ECO:0000313" key="1">
    <source>
        <dbReference type="EMBL" id="KEH15494.1"/>
    </source>
</evidence>
<name>A0A072TD73_MEDTR</name>
<evidence type="ECO:0000313" key="2">
    <source>
        <dbReference type="EnsemblPlants" id="KEH15494"/>
    </source>
</evidence>
<dbReference type="EMBL" id="KL403657">
    <property type="protein sequence ID" value="KEH15494.1"/>
    <property type="molecule type" value="Genomic_DNA"/>
</dbReference>
<reference evidence="2" key="3">
    <citation type="submission" date="2015-06" db="UniProtKB">
        <authorList>
            <consortium name="EnsemblPlants"/>
        </authorList>
    </citation>
    <scope>IDENTIFICATION</scope>
    <source>
        <strain evidence="2">cv. Jemalong A17</strain>
    </source>
</reference>
<accession>A0A072TD73</accession>
<protein>
    <submittedName>
        <fullName evidence="1 2">Uncharacterized protein</fullName>
    </submittedName>
</protein>
<reference evidence="1 3" key="1">
    <citation type="journal article" date="2011" name="Nature">
        <title>The Medicago genome provides insight into the evolution of rhizobial symbioses.</title>
        <authorList>
            <person name="Young N.D."/>
            <person name="Debelle F."/>
            <person name="Oldroyd G.E."/>
            <person name="Geurts R."/>
            <person name="Cannon S.B."/>
            <person name="Udvardi M.K."/>
            <person name="Benedito V.A."/>
            <person name="Mayer K.F."/>
            <person name="Gouzy J."/>
            <person name="Schoof H."/>
            <person name="Van de Peer Y."/>
            <person name="Proost S."/>
            <person name="Cook D.R."/>
            <person name="Meyers B.C."/>
            <person name="Spannagl M."/>
            <person name="Cheung F."/>
            <person name="De Mita S."/>
            <person name="Krishnakumar V."/>
            <person name="Gundlach H."/>
            <person name="Zhou S."/>
            <person name="Mudge J."/>
            <person name="Bharti A.K."/>
            <person name="Murray J.D."/>
            <person name="Naoumkina M.A."/>
            <person name="Rosen B."/>
            <person name="Silverstein K.A."/>
            <person name="Tang H."/>
            <person name="Rombauts S."/>
            <person name="Zhao P.X."/>
            <person name="Zhou P."/>
            <person name="Barbe V."/>
            <person name="Bardou P."/>
            <person name="Bechner M."/>
            <person name="Bellec A."/>
            <person name="Berger A."/>
            <person name="Berges H."/>
            <person name="Bidwell S."/>
            <person name="Bisseling T."/>
            <person name="Choisne N."/>
            <person name="Couloux A."/>
            <person name="Denny R."/>
            <person name="Deshpande S."/>
            <person name="Dai X."/>
            <person name="Doyle J.J."/>
            <person name="Dudez A.M."/>
            <person name="Farmer A.D."/>
            <person name="Fouteau S."/>
            <person name="Franken C."/>
            <person name="Gibelin C."/>
            <person name="Gish J."/>
            <person name="Goldstein S."/>
            <person name="Gonzalez A.J."/>
            <person name="Green P.J."/>
            <person name="Hallab A."/>
            <person name="Hartog M."/>
            <person name="Hua A."/>
            <person name="Humphray S.J."/>
            <person name="Jeong D.H."/>
            <person name="Jing Y."/>
            <person name="Jocker A."/>
            <person name="Kenton S.M."/>
            <person name="Kim D.J."/>
            <person name="Klee K."/>
            <person name="Lai H."/>
            <person name="Lang C."/>
            <person name="Lin S."/>
            <person name="Macmil S.L."/>
            <person name="Magdelenat G."/>
            <person name="Matthews L."/>
            <person name="McCorrison J."/>
            <person name="Monaghan E.L."/>
            <person name="Mun J.H."/>
            <person name="Najar F.Z."/>
            <person name="Nicholson C."/>
            <person name="Noirot C."/>
            <person name="O'Bleness M."/>
            <person name="Paule C.R."/>
            <person name="Poulain J."/>
            <person name="Prion F."/>
            <person name="Qin B."/>
            <person name="Qu C."/>
            <person name="Retzel E.F."/>
            <person name="Riddle C."/>
            <person name="Sallet E."/>
            <person name="Samain S."/>
            <person name="Samson N."/>
            <person name="Sanders I."/>
            <person name="Saurat O."/>
            <person name="Scarpelli C."/>
            <person name="Schiex T."/>
            <person name="Segurens B."/>
            <person name="Severin A.J."/>
            <person name="Sherrier D.J."/>
            <person name="Shi R."/>
            <person name="Sims S."/>
            <person name="Singer S.R."/>
            <person name="Sinharoy S."/>
            <person name="Sterck L."/>
            <person name="Viollet A."/>
            <person name="Wang B.B."/>
            <person name="Wang K."/>
            <person name="Wang M."/>
            <person name="Wang X."/>
            <person name="Warfsmann J."/>
            <person name="Weissenbach J."/>
            <person name="White D.D."/>
            <person name="White J.D."/>
            <person name="Wiley G.B."/>
            <person name="Wincker P."/>
            <person name="Xing Y."/>
            <person name="Yang L."/>
            <person name="Yao Z."/>
            <person name="Ying F."/>
            <person name="Zhai J."/>
            <person name="Zhou L."/>
            <person name="Zuber A."/>
            <person name="Denarie J."/>
            <person name="Dixon R.A."/>
            <person name="May G.D."/>
            <person name="Schwartz D.C."/>
            <person name="Rogers J."/>
            <person name="Quetier F."/>
            <person name="Town C.D."/>
            <person name="Roe B.A."/>
        </authorList>
    </citation>
    <scope>NUCLEOTIDE SEQUENCE [LARGE SCALE GENOMIC DNA]</scope>
    <source>
        <strain evidence="1">A17</strain>
        <strain evidence="2 3">cv. Jemalong A17</strain>
    </source>
</reference>
<organism evidence="1 3">
    <name type="scientific">Medicago truncatula</name>
    <name type="common">Barrel medic</name>
    <name type="synonym">Medicago tribuloides</name>
    <dbReference type="NCBI Taxonomy" id="3880"/>
    <lineage>
        <taxon>Eukaryota</taxon>
        <taxon>Viridiplantae</taxon>
        <taxon>Streptophyta</taxon>
        <taxon>Embryophyta</taxon>
        <taxon>Tracheophyta</taxon>
        <taxon>Spermatophyta</taxon>
        <taxon>Magnoliopsida</taxon>
        <taxon>eudicotyledons</taxon>
        <taxon>Gunneridae</taxon>
        <taxon>Pentapetalae</taxon>
        <taxon>rosids</taxon>
        <taxon>fabids</taxon>
        <taxon>Fabales</taxon>
        <taxon>Fabaceae</taxon>
        <taxon>Papilionoideae</taxon>
        <taxon>50 kb inversion clade</taxon>
        <taxon>NPAAA clade</taxon>
        <taxon>Hologalegina</taxon>
        <taxon>IRL clade</taxon>
        <taxon>Trifolieae</taxon>
        <taxon>Medicago</taxon>
    </lineage>
</organism>
<dbReference type="EnsemblPlants" id="KEH15494">
    <property type="protein sequence ID" value="KEH15494"/>
    <property type="gene ID" value="MTR_0933s0010"/>
</dbReference>